<evidence type="ECO:0000313" key="4">
    <source>
        <dbReference type="Proteomes" id="UP000282323"/>
    </source>
</evidence>
<feature type="domain" description="UspA" evidence="2">
    <location>
        <begin position="1"/>
        <end position="142"/>
    </location>
</feature>
<evidence type="ECO:0000256" key="1">
    <source>
        <dbReference type="ARBA" id="ARBA00008791"/>
    </source>
</evidence>
<dbReference type="InterPro" id="IPR006016">
    <property type="entry name" value="UspA"/>
</dbReference>
<name>A0A3N6MCF6_NATCH</name>
<dbReference type="InterPro" id="IPR006015">
    <property type="entry name" value="Universal_stress_UspA"/>
</dbReference>
<dbReference type="RefSeq" id="WP_124195969.1">
    <property type="nucleotide sequence ID" value="NZ_REGA01000010.1"/>
</dbReference>
<comment type="similarity">
    <text evidence="1">Belongs to the universal stress protein A family.</text>
</comment>
<accession>A0A3N6MCF6</accession>
<keyword evidence="4" id="KW-1185">Reference proteome</keyword>
<dbReference type="Gene3D" id="3.40.50.620">
    <property type="entry name" value="HUPs"/>
    <property type="match status" value="1"/>
</dbReference>
<dbReference type="PRINTS" id="PR01438">
    <property type="entry name" value="UNVRSLSTRESS"/>
</dbReference>
<dbReference type="SUPFAM" id="SSF52402">
    <property type="entry name" value="Adenine nucleotide alpha hydrolases-like"/>
    <property type="match status" value="1"/>
</dbReference>
<dbReference type="OrthoDB" id="105697at2157"/>
<gene>
    <name evidence="3" type="ORF">EA473_12605</name>
</gene>
<dbReference type="CDD" id="cd00293">
    <property type="entry name" value="USP-like"/>
    <property type="match status" value="1"/>
</dbReference>
<organism evidence="3 4">
    <name type="scientific">Natrarchaeobius chitinivorans</name>
    <dbReference type="NCBI Taxonomy" id="1679083"/>
    <lineage>
        <taxon>Archaea</taxon>
        <taxon>Methanobacteriati</taxon>
        <taxon>Methanobacteriota</taxon>
        <taxon>Stenosarchaea group</taxon>
        <taxon>Halobacteria</taxon>
        <taxon>Halobacteriales</taxon>
        <taxon>Natrialbaceae</taxon>
        <taxon>Natrarchaeobius</taxon>
    </lineage>
</organism>
<evidence type="ECO:0000259" key="2">
    <source>
        <dbReference type="Pfam" id="PF00582"/>
    </source>
</evidence>
<proteinExistence type="inferred from homology"/>
<protein>
    <submittedName>
        <fullName evidence="3">Universal stress protein</fullName>
    </submittedName>
</protein>
<reference evidence="3 4" key="1">
    <citation type="submission" date="2018-10" db="EMBL/GenBank/DDBJ databases">
        <title>Natrarchaeobius chitinivorans gen. nov., sp. nov., and Natrarchaeobius haloalkaliphilus sp. nov., alkaliphilic, chitin-utilizing haloarchaea from hypersaline alkaline lakes.</title>
        <authorList>
            <person name="Sorokin D.Y."/>
            <person name="Elcheninov A.G."/>
            <person name="Kostrikina N.A."/>
            <person name="Bale N.J."/>
            <person name="Sinninghe Damste J.S."/>
            <person name="Khijniak T.V."/>
            <person name="Kublanov I.V."/>
            <person name="Toshchakov S.V."/>
        </authorList>
    </citation>
    <scope>NUCLEOTIDE SEQUENCE [LARGE SCALE GENOMIC DNA]</scope>
    <source>
        <strain evidence="3 4">AArcht4T</strain>
    </source>
</reference>
<evidence type="ECO:0000313" key="3">
    <source>
        <dbReference type="EMBL" id="RQG94210.1"/>
    </source>
</evidence>
<dbReference type="AlphaFoldDB" id="A0A3N6MCF6"/>
<sequence>MYDTILVPTDGSEKSTVALEHAIDLASTYDATLHAQYVVESSPAFSAELDETTEEEIYGSLFDAGRRAVDEVAARADDDGVPEVETVVDRGRPHEEILGYADDADVDLVVMATAGRTGESRELIGSVAERVVRSSPVPVLTVAADDE</sequence>
<dbReference type="PANTHER" id="PTHR46268:SF6">
    <property type="entry name" value="UNIVERSAL STRESS PROTEIN UP12"/>
    <property type="match status" value="1"/>
</dbReference>
<dbReference type="Proteomes" id="UP000282323">
    <property type="component" value="Unassembled WGS sequence"/>
</dbReference>
<dbReference type="PANTHER" id="PTHR46268">
    <property type="entry name" value="STRESS RESPONSE PROTEIN NHAX"/>
    <property type="match status" value="1"/>
</dbReference>
<dbReference type="InterPro" id="IPR014729">
    <property type="entry name" value="Rossmann-like_a/b/a_fold"/>
</dbReference>
<dbReference type="Pfam" id="PF00582">
    <property type="entry name" value="Usp"/>
    <property type="match status" value="1"/>
</dbReference>
<comment type="caution">
    <text evidence="3">The sequence shown here is derived from an EMBL/GenBank/DDBJ whole genome shotgun (WGS) entry which is preliminary data.</text>
</comment>
<dbReference type="EMBL" id="REGA01000010">
    <property type="protein sequence ID" value="RQG94210.1"/>
    <property type="molecule type" value="Genomic_DNA"/>
</dbReference>